<keyword evidence="2" id="KW-0812">Transmembrane</keyword>
<dbReference type="Gene3D" id="2.60.40.10">
    <property type="entry name" value="Immunoglobulins"/>
    <property type="match status" value="1"/>
</dbReference>
<keyword evidence="4" id="KW-0472">Membrane</keyword>
<accession>A0ABN9LPL8</accession>
<feature type="domain" description="Ig-like" evidence="7">
    <location>
        <begin position="134"/>
        <end position="227"/>
    </location>
</feature>
<protein>
    <recommendedName>
        <fullName evidence="7">Ig-like domain-containing protein</fullName>
    </recommendedName>
</protein>
<dbReference type="InterPro" id="IPR051117">
    <property type="entry name" value="TRG_var/const_region"/>
</dbReference>
<dbReference type="Pfam" id="PF07686">
    <property type="entry name" value="V-set"/>
    <property type="match status" value="1"/>
</dbReference>
<reference evidence="8" key="1">
    <citation type="submission" date="2023-07" db="EMBL/GenBank/DDBJ databases">
        <authorList>
            <person name="Stuckert A."/>
        </authorList>
    </citation>
    <scope>NUCLEOTIDE SEQUENCE</scope>
</reference>
<comment type="caution">
    <text evidence="8">The sequence shown here is derived from an EMBL/GenBank/DDBJ whole genome shotgun (WGS) entry which is preliminary data.</text>
</comment>
<sequence>MFSSFKPMSPLLECPFHGQQLSIANIIIALSRREFSRKEGTWFHHRAIRTSLRQNSPCSNLRNINLDLKRKRNIWLAQHRGRRKTTLQLLKSLYSRRGPIDHISTFLGQISQRFSNTRKISDEATKQDLLSVDTNALTFKQEPNSLTKTGDGKWTITMTCEVSAAYYVHWYVQKQSKALKRILYIRNNAITYETGINWNKFTATQESDKYTLVIKEMKAEDEGTYYCAGWDHYAHNVIHVRNICTNKELMLISMDRRLSSTYLEKP</sequence>
<evidence type="ECO:0000256" key="6">
    <source>
        <dbReference type="ARBA" id="ARBA00023319"/>
    </source>
</evidence>
<dbReference type="InterPro" id="IPR003599">
    <property type="entry name" value="Ig_sub"/>
</dbReference>
<dbReference type="PANTHER" id="PTHR19256:SF65">
    <property type="entry name" value="T CELL RECEPTOR GAMMA CONSTANT 1-RELATED"/>
    <property type="match status" value="1"/>
</dbReference>
<dbReference type="SMART" id="SM00406">
    <property type="entry name" value="IGv"/>
    <property type="match status" value="1"/>
</dbReference>
<comment type="subcellular location">
    <subcellularLocation>
        <location evidence="1">Membrane</location>
    </subcellularLocation>
</comment>
<dbReference type="SMART" id="SM00409">
    <property type="entry name" value="IG"/>
    <property type="match status" value="1"/>
</dbReference>
<dbReference type="InterPro" id="IPR036179">
    <property type="entry name" value="Ig-like_dom_sf"/>
</dbReference>
<keyword evidence="3" id="KW-1133">Transmembrane helix</keyword>
<dbReference type="EMBL" id="CAUEEQ010023787">
    <property type="protein sequence ID" value="CAJ0945344.1"/>
    <property type="molecule type" value="Genomic_DNA"/>
</dbReference>
<keyword evidence="6" id="KW-0393">Immunoglobulin domain</keyword>
<evidence type="ECO:0000256" key="1">
    <source>
        <dbReference type="ARBA" id="ARBA00004370"/>
    </source>
</evidence>
<dbReference type="InterPro" id="IPR013783">
    <property type="entry name" value="Ig-like_fold"/>
</dbReference>
<evidence type="ECO:0000256" key="5">
    <source>
        <dbReference type="ARBA" id="ARBA00023170"/>
    </source>
</evidence>
<dbReference type="SUPFAM" id="SSF48726">
    <property type="entry name" value="Immunoglobulin"/>
    <property type="match status" value="1"/>
</dbReference>
<dbReference type="PROSITE" id="PS50835">
    <property type="entry name" value="IG_LIKE"/>
    <property type="match status" value="1"/>
</dbReference>
<keyword evidence="5" id="KW-0675">Receptor</keyword>
<evidence type="ECO:0000256" key="3">
    <source>
        <dbReference type="ARBA" id="ARBA00022989"/>
    </source>
</evidence>
<dbReference type="Proteomes" id="UP001176940">
    <property type="component" value="Unassembled WGS sequence"/>
</dbReference>
<evidence type="ECO:0000313" key="9">
    <source>
        <dbReference type="Proteomes" id="UP001176940"/>
    </source>
</evidence>
<dbReference type="InterPro" id="IPR013106">
    <property type="entry name" value="Ig_V-set"/>
</dbReference>
<dbReference type="InterPro" id="IPR007110">
    <property type="entry name" value="Ig-like_dom"/>
</dbReference>
<gene>
    <name evidence="8" type="ORF">RIMI_LOCUS10826264</name>
</gene>
<proteinExistence type="predicted"/>
<evidence type="ECO:0000259" key="7">
    <source>
        <dbReference type="PROSITE" id="PS50835"/>
    </source>
</evidence>
<evidence type="ECO:0000256" key="2">
    <source>
        <dbReference type="ARBA" id="ARBA00022692"/>
    </source>
</evidence>
<name>A0ABN9LPL8_9NEOB</name>
<organism evidence="8 9">
    <name type="scientific">Ranitomeya imitator</name>
    <name type="common">mimic poison frog</name>
    <dbReference type="NCBI Taxonomy" id="111125"/>
    <lineage>
        <taxon>Eukaryota</taxon>
        <taxon>Metazoa</taxon>
        <taxon>Chordata</taxon>
        <taxon>Craniata</taxon>
        <taxon>Vertebrata</taxon>
        <taxon>Euteleostomi</taxon>
        <taxon>Amphibia</taxon>
        <taxon>Batrachia</taxon>
        <taxon>Anura</taxon>
        <taxon>Neobatrachia</taxon>
        <taxon>Hyloidea</taxon>
        <taxon>Dendrobatidae</taxon>
        <taxon>Dendrobatinae</taxon>
        <taxon>Ranitomeya</taxon>
    </lineage>
</organism>
<evidence type="ECO:0000256" key="4">
    <source>
        <dbReference type="ARBA" id="ARBA00023136"/>
    </source>
</evidence>
<evidence type="ECO:0000313" key="8">
    <source>
        <dbReference type="EMBL" id="CAJ0945344.1"/>
    </source>
</evidence>
<dbReference type="PANTHER" id="PTHR19256">
    <property type="entry name" value="T-CELL RECEPTOR GAMMA CHAIN"/>
    <property type="match status" value="1"/>
</dbReference>
<keyword evidence="9" id="KW-1185">Reference proteome</keyword>